<evidence type="ECO:0000256" key="1">
    <source>
        <dbReference type="SAM" id="MobiDB-lite"/>
    </source>
</evidence>
<sequence>MQQMTCPKCQGAMRQYERSGVVVDQCSECRGIFLDRGELEKLVDAENSFHGSAPQPAQTQPQPPQYQQQAPQHQQQYQQQQYQQQHYQQPRYEERRYGSDGYGHDYHHKKKKKGSFFEELFD</sequence>
<comment type="caution">
    <text evidence="3">The sequence shown here is derived from an EMBL/GenBank/DDBJ whole genome shotgun (WGS) entry which is preliminary data.</text>
</comment>
<feature type="region of interest" description="Disordered" evidence="1">
    <location>
        <begin position="44"/>
        <end position="122"/>
    </location>
</feature>
<accession>A0ABV8LRC6</accession>
<protein>
    <submittedName>
        <fullName evidence="3">Zf-TFIIB domain-containing protein</fullName>
    </submittedName>
</protein>
<dbReference type="InterPro" id="IPR027392">
    <property type="entry name" value="TF_Znf"/>
</dbReference>
<organism evidence="3 4">
    <name type="scientific">Hamadaea flava</name>
    <dbReference type="NCBI Taxonomy" id="1742688"/>
    <lineage>
        <taxon>Bacteria</taxon>
        <taxon>Bacillati</taxon>
        <taxon>Actinomycetota</taxon>
        <taxon>Actinomycetes</taxon>
        <taxon>Micromonosporales</taxon>
        <taxon>Micromonosporaceae</taxon>
        <taxon>Hamadaea</taxon>
    </lineage>
</organism>
<evidence type="ECO:0000313" key="3">
    <source>
        <dbReference type="EMBL" id="MFC4133537.1"/>
    </source>
</evidence>
<feature type="compositionally biased region" description="Basic and acidic residues" evidence="1">
    <location>
        <begin position="91"/>
        <end position="105"/>
    </location>
</feature>
<proteinExistence type="predicted"/>
<evidence type="ECO:0000259" key="2">
    <source>
        <dbReference type="Pfam" id="PF13453"/>
    </source>
</evidence>
<feature type="domain" description="Transcription factor zinc-finger" evidence="2">
    <location>
        <begin position="5"/>
        <end position="44"/>
    </location>
</feature>
<dbReference type="Pfam" id="PF13453">
    <property type="entry name" value="Zn_ribbon_TFIIB"/>
    <property type="match status" value="1"/>
</dbReference>
<dbReference type="EMBL" id="JBHSAY010000012">
    <property type="protein sequence ID" value="MFC4133537.1"/>
    <property type="molecule type" value="Genomic_DNA"/>
</dbReference>
<dbReference type="Proteomes" id="UP001595816">
    <property type="component" value="Unassembled WGS sequence"/>
</dbReference>
<name>A0ABV8LRC6_9ACTN</name>
<keyword evidence="4" id="KW-1185">Reference proteome</keyword>
<evidence type="ECO:0000313" key="4">
    <source>
        <dbReference type="Proteomes" id="UP001595816"/>
    </source>
</evidence>
<reference evidence="4" key="1">
    <citation type="journal article" date="2019" name="Int. J. Syst. Evol. Microbiol.">
        <title>The Global Catalogue of Microorganisms (GCM) 10K type strain sequencing project: providing services to taxonomists for standard genome sequencing and annotation.</title>
        <authorList>
            <consortium name="The Broad Institute Genomics Platform"/>
            <consortium name="The Broad Institute Genome Sequencing Center for Infectious Disease"/>
            <person name="Wu L."/>
            <person name="Ma J."/>
        </authorList>
    </citation>
    <scope>NUCLEOTIDE SEQUENCE [LARGE SCALE GENOMIC DNA]</scope>
    <source>
        <strain evidence="4">CGMCC 4.7289</strain>
    </source>
</reference>
<gene>
    <name evidence="3" type="ORF">ACFOZ4_23255</name>
</gene>
<dbReference type="RefSeq" id="WP_253762330.1">
    <property type="nucleotide sequence ID" value="NZ_JAMZDZ010000001.1"/>
</dbReference>
<feature type="compositionally biased region" description="Low complexity" evidence="1">
    <location>
        <begin position="54"/>
        <end position="90"/>
    </location>
</feature>